<keyword evidence="3" id="KW-1185">Reference proteome</keyword>
<dbReference type="InterPro" id="IPR000210">
    <property type="entry name" value="BTB/POZ_dom"/>
</dbReference>
<accession>A0A4V2MVQ3</accession>
<dbReference type="AlphaFoldDB" id="A0A4V2MVQ3"/>
<dbReference type="OrthoDB" id="3218112at2759"/>
<feature type="domain" description="BTB" evidence="1">
    <location>
        <begin position="24"/>
        <end position="104"/>
    </location>
</feature>
<dbReference type="SUPFAM" id="SSF54695">
    <property type="entry name" value="POZ domain"/>
    <property type="match status" value="1"/>
</dbReference>
<dbReference type="Pfam" id="PF00651">
    <property type="entry name" value="BTB"/>
    <property type="match status" value="1"/>
</dbReference>
<dbReference type="EMBL" id="RWJN01000297">
    <property type="protein sequence ID" value="TCD63457.1"/>
    <property type="molecule type" value="Genomic_DNA"/>
</dbReference>
<comment type="caution">
    <text evidence="2">The sequence shown here is derived from an EMBL/GenBank/DDBJ whole genome shotgun (WGS) entry which is preliminary data.</text>
</comment>
<dbReference type="Gene3D" id="3.30.710.10">
    <property type="entry name" value="Potassium Channel Kv1.1, Chain A"/>
    <property type="match status" value="1"/>
</dbReference>
<evidence type="ECO:0000313" key="2">
    <source>
        <dbReference type="EMBL" id="TCD63457.1"/>
    </source>
</evidence>
<evidence type="ECO:0000259" key="1">
    <source>
        <dbReference type="PROSITE" id="PS50097"/>
    </source>
</evidence>
<gene>
    <name evidence="2" type="ORF">EIP91_005398</name>
</gene>
<dbReference type="PROSITE" id="PS50097">
    <property type="entry name" value="BTB"/>
    <property type="match status" value="1"/>
</dbReference>
<dbReference type="InterPro" id="IPR011333">
    <property type="entry name" value="SKP1/BTB/POZ_sf"/>
</dbReference>
<dbReference type="STRING" id="92696.A0A4V2MVQ3"/>
<protein>
    <recommendedName>
        <fullName evidence="1">BTB domain-containing protein</fullName>
    </recommendedName>
</protein>
<organism evidence="2 3">
    <name type="scientific">Steccherinum ochraceum</name>
    <dbReference type="NCBI Taxonomy" id="92696"/>
    <lineage>
        <taxon>Eukaryota</taxon>
        <taxon>Fungi</taxon>
        <taxon>Dikarya</taxon>
        <taxon>Basidiomycota</taxon>
        <taxon>Agaricomycotina</taxon>
        <taxon>Agaricomycetes</taxon>
        <taxon>Polyporales</taxon>
        <taxon>Steccherinaceae</taxon>
        <taxon>Steccherinum</taxon>
    </lineage>
</organism>
<dbReference type="Proteomes" id="UP000292702">
    <property type="component" value="Unassembled WGS sequence"/>
</dbReference>
<sequence length="358" mass="40192">MDDVASRKRARVDSNPVKRETIDSDIRLVVYQNHPTLYHEDGNTIFSSASTLFCVHRSVVSKNSPVLRALLEEPERKTLRGMRHFEMEETAEDLEALLNVIYEGSRIDIPNITVESAPLLSSILRMCTKYKIDRPCNDIIRRFRSEWPHKLADHDAKTAALHEQQSRAAPYIVQNGVQVPNPQYDPNANEEDLIIHPGSVIALLRDCGYDTSEVLTPLFYALSRGTWQFGGAAIGHHIAPLSHADIERLIIGIERIRSQHADFVTQVPLLLAVPAPPHKLECGAGVKAYWQSLAPSMLKATNGSRQPVEDWGSIISQARSRRIISGHGACDGCERQVLAEMEKRRATLWADMAKHFEL</sequence>
<dbReference type="CDD" id="cd18186">
    <property type="entry name" value="BTB_POZ_ZBTB_KLHL-like"/>
    <property type="match status" value="1"/>
</dbReference>
<name>A0A4V2MVQ3_9APHY</name>
<proteinExistence type="predicted"/>
<reference evidence="2 3" key="1">
    <citation type="submission" date="2018-11" db="EMBL/GenBank/DDBJ databases">
        <title>Genome assembly of Steccherinum ochraceum LE-BIN_3174, the white-rot fungus of the Steccherinaceae family (The Residual Polyporoid clade, Polyporales, Basidiomycota).</title>
        <authorList>
            <person name="Fedorova T.V."/>
            <person name="Glazunova O.A."/>
            <person name="Landesman E.O."/>
            <person name="Moiseenko K.V."/>
            <person name="Psurtseva N.V."/>
            <person name="Savinova O.S."/>
            <person name="Shakhova N.V."/>
            <person name="Tyazhelova T.V."/>
            <person name="Vasina D.V."/>
        </authorList>
    </citation>
    <scope>NUCLEOTIDE SEQUENCE [LARGE SCALE GENOMIC DNA]</scope>
    <source>
        <strain evidence="2 3">LE-BIN_3174</strain>
    </source>
</reference>
<evidence type="ECO:0000313" key="3">
    <source>
        <dbReference type="Proteomes" id="UP000292702"/>
    </source>
</evidence>